<comment type="caution">
    <text evidence="5">The sequence shown here is derived from an EMBL/GenBank/DDBJ whole genome shotgun (WGS) entry which is preliminary data.</text>
</comment>
<feature type="compositionally biased region" description="Basic and acidic residues" evidence="3">
    <location>
        <begin position="131"/>
        <end position="140"/>
    </location>
</feature>
<proteinExistence type="predicted"/>
<evidence type="ECO:0000259" key="4">
    <source>
        <dbReference type="Pfam" id="PF23276"/>
    </source>
</evidence>
<dbReference type="EMBL" id="JBAWTH010000066">
    <property type="protein sequence ID" value="KAL2280486.1"/>
    <property type="molecule type" value="Genomic_DNA"/>
</dbReference>
<dbReference type="NCBIfam" id="TIGR00756">
    <property type="entry name" value="PPR"/>
    <property type="match status" value="1"/>
</dbReference>
<dbReference type="InterPro" id="IPR057027">
    <property type="entry name" value="TPR_mt"/>
</dbReference>
<protein>
    <recommendedName>
        <fullName evidence="4">Pentatricopeptide repeat-containing protein-mitochondrial domain-containing protein</fullName>
    </recommendedName>
</protein>
<dbReference type="Gene3D" id="1.25.40.10">
    <property type="entry name" value="Tetratricopeptide repeat domain"/>
    <property type="match status" value="2"/>
</dbReference>
<feature type="domain" description="Pentatricopeptide repeat-containing protein-mitochondrial" evidence="4">
    <location>
        <begin position="392"/>
        <end position="528"/>
    </location>
</feature>
<name>A0ABR4EDI8_9PEZI</name>
<dbReference type="InterPro" id="IPR011990">
    <property type="entry name" value="TPR-like_helical_dom_sf"/>
</dbReference>
<dbReference type="Proteomes" id="UP001600888">
    <property type="component" value="Unassembled WGS sequence"/>
</dbReference>
<reference evidence="5 6" key="1">
    <citation type="submission" date="2024-03" db="EMBL/GenBank/DDBJ databases">
        <title>A high-quality draft genome sequence of Diaporthe vaccinii, a causative agent of upright dieback and viscid rot disease in cranberry plants.</title>
        <authorList>
            <person name="Sarrasin M."/>
            <person name="Lang B.F."/>
            <person name="Burger G."/>
        </authorList>
    </citation>
    <scope>NUCLEOTIDE SEQUENCE [LARGE SCALE GENOMIC DNA]</scope>
    <source>
        <strain evidence="5 6">IS7</strain>
    </source>
</reference>
<evidence type="ECO:0000313" key="6">
    <source>
        <dbReference type="Proteomes" id="UP001600888"/>
    </source>
</evidence>
<evidence type="ECO:0000256" key="2">
    <source>
        <dbReference type="PROSITE-ProRule" id="PRU00708"/>
    </source>
</evidence>
<evidence type="ECO:0000256" key="1">
    <source>
        <dbReference type="ARBA" id="ARBA00022737"/>
    </source>
</evidence>
<evidence type="ECO:0000313" key="5">
    <source>
        <dbReference type="EMBL" id="KAL2280486.1"/>
    </source>
</evidence>
<dbReference type="Pfam" id="PF23276">
    <property type="entry name" value="TPR_24"/>
    <property type="match status" value="1"/>
</dbReference>
<evidence type="ECO:0000256" key="3">
    <source>
        <dbReference type="SAM" id="MobiDB-lite"/>
    </source>
</evidence>
<dbReference type="InterPro" id="IPR002885">
    <property type="entry name" value="PPR_rpt"/>
</dbReference>
<keyword evidence="1" id="KW-0677">Repeat</keyword>
<dbReference type="InterPro" id="IPR050667">
    <property type="entry name" value="PPR-containing_protein"/>
</dbReference>
<dbReference type="PANTHER" id="PTHR47939:SF13">
    <property type="entry name" value="OS03G0201400 PROTEIN"/>
    <property type="match status" value="1"/>
</dbReference>
<gene>
    <name evidence="5" type="ORF">FJTKL_12477</name>
</gene>
<feature type="region of interest" description="Disordered" evidence="3">
    <location>
        <begin position="57"/>
        <end position="156"/>
    </location>
</feature>
<accession>A0ABR4EDI8</accession>
<sequence>MSGTRITIDGLWRCLCPSIDATVTRRITSARSRPQARAPASAALQNVSWPRCLHTTGRRREKGAKPEQDPFASLAGAVHEKKVSKRQVAPNWLEQEEPKEQSLERSTTSSPTDESKSHIDNPSRAPVEPILEDKPPERFDTPVVSSDPLESQDGPNDMVKRLVWGKRLHEDLPRATTEEIYEALRKLRTKGRPTDKRTTSALVKHLLATGTAPDTFLYETLFMAQAATDGSADAVKELLREMRHKKLPWSSTAYHAALQALAIHPDYLLRSNIIKEMKERWLEISPEGHQHIAIGLLRDEQYELALEKLHEMYEKGIQIEGWVYDIFIYVFGKMEFLDDALRIVRHRLDSGHDVPVNVWYFLLDVCSKGQNIAGTRYIWNRAVQQGIVNPSDGVALNVLNMAAVYGDTELCTPVIEYLASRGTRLNRYHYEALIDAHAAQGNVEKALEVYCIMHVAGVEVTNSSTGSLAFALTRDPSLIDQVIQAMSGLREIHRVPITVFNCLLNEIIKADVEQPDDAFAKALGLYRRIREFVPDGPNLETFRNLLWKCTRPELAQFFLGEMIHFGIKPNLVITKHMYRINVEFHGPSHRAKDYFFKVAPHLKTGRDLSKGQRKAEVMDLSIKLIKRLIVERDPEAWRILDICTKNGLEDGTINALRAEVEAGTITGADSSSRNVVVDQDTGLGLRDSAQLSV</sequence>
<keyword evidence="6" id="KW-1185">Reference proteome</keyword>
<organism evidence="5 6">
    <name type="scientific">Diaporthe vaccinii</name>
    <dbReference type="NCBI Taxonomy" id="105482"/>
    <lineage>
        <taxon>Eukaryota</taxon>
        <taxon>Fungi</taxon>
        <taxon>Dikarya</taxon>
        <taxon>Ascomycota</taxon>
        <taxon>Pezizomycotina</taxon>
        <taxon>Sordariomycetes</taxon>
        <taxon>Sordariomycetidae</taxon>
        <taxon>Diaporthales</taxon>
        <taxon>Diaporthaceae</taxon>
        <taxon>Diaporthe</taxon>
        <taxon>Diaporthe eres species complex</taxon>
    </lineage>
</organism>
<dbReference type="PROSITE" id="PS51375">
    <property type="entry name" value="PPR"/>
    <property type="match status" value="1"/>
</dbReference>
<dbReference type="PANTHER" id="PTHR47939">
    <property type="entry name" value="MEMBRANE-ASSOCIATED SALT-INDUCIBLE PROTEIN-LIKE"/>
    <property type="match status" value="1"/>
</dbReference>
<feature type="repeat" description="PPR" evidence="2">
    <location>
        <begin position="426"/>
        <end position="460"/>
    </location>
</feature>